<keyword evidence="1" id="KW-0812">Transmembrane</keyword>
<protein>
    <submittedName>
        <fullName evidence="2">Uncharacterized protein</fullName>
    </submittedName>
</protein>
<feature type="transmembrane region" description="Helical" evidence="1">
    <location>
        <begin position="76"/>
        <end position="94"/>
    </location>
</feature>
<dbReference type="RefSeq" id="WP_185894824.1">
    <property type="nucleotide sequence ID" value="NZ_CP060028.1"/>
</dbReference>
<keyword evidence="3" id="KW-1185">Reference proteome</keyword>
<organism evidence="2 3">
    <name type="scientific">Pseudoxanthomonas mexicana</name>
    <dbReference type="NCBI Taxonomy" id="128785"/>
    <lineage>
        <taxon>Bacteria</taxon>
        <taxon>Pseudomonadati</taxon>
        <taxon>Pseudomonadota</taxon>
        <taxon>Gammaproteobacteria</taxon>
        <taxon>Lysobacterales</taxon>
        <taxon>Lysobacteraceae</taxon>
        <taxon>Pseudoxanthomonas</taxon>
    </lineage>
</organism>
<feature type="transmembrane region" description="Helical" evidence="1">
    <location>
        <begin position="50"/>
        <end position="70"/>
    </location>
</feature>
<sequence>MAAGNGYAPLRSFALIGTACPINAFLMSTVACLTRLFLTQPAALARRSGVSKGLALSPVAMTGAAVMLAGSSLQQGYPGALAGLCVIGGGLALLQSAVHPGAGTTGLIDGAARHGVPTGIRNKRTAIFHGAAAGHRAGRLRPATAVPERGIMADSPP</sequence>
<evidence type="ECO:0000256" key="1">
    <source>
        <dbReference type="SAM" id="Phobius"/>
    </source>
</evidence>
<accession>A0ABX6R8E9</accession>
<keyword evidence="1" id="KW-1133">Transmembrane helix</keyword>
<reference evidence="2 3" key="1">
    <citation type="submission" date="2020-08" db="EMBL/GenBank/DDBJ databases">
        <title>Streptomycin resistant and MDR strain, P. mexicana.</title>
        <authorList>
            <person name="Ganesh-kumar S."/>
            <person name="Zhe T."/>
            <person name="Yu Z."/>
            <person name="Min Y."/>
        </authorList>
    </citation>
    <scope>NUCLEOTIDE SEQUENCE [LARGE SCALE GENOMIC DNA]</scope>
    <source>
        <strain evidence="2 3">GTZY</strain>
    </source>
</reference>
<name>A0ABX6R8E9_PSEMX</name>
<dbReference type="Proteomes" id="UP000515506">
    <property type="component" value="Chromosome"/>
</dbReference>
<evidence type="ECO:0000313" key="3">
    <source>
        <dbReference type="Proteomes" id="UP000515506"/>
    </source>
</evidence>
<feature type="transmembrane region" description="Helical" evidence="1">
    <location>
        <begin position="12"/>
        <end position="38"/>
    </location>
</feature>
<gene>
    <name evidence="2" type="ORF">H4W19_14195</name>
</gene>
<keyword evidence="1" id="KW-0472">Membrane</keyword>
<evidence type="ECO:0000313" key="2">
    <source>
        <dbReference type="EMBL" id="QND79490.1"/>
    </source>
</evidence>
<proteinExistence type="predicted"/>
<dbReference type="EMBL" id="CP060028">
    <property type="protein sequence ID" value="QND79490.1"/>
    <property type="molecule type" value="Genomic_DNA"/>
</dbReference>